<evidence type="ECO:0000256" key="1">
    <source>
        <dbReference type="SAM" id="MobiDB-lite"/>
    </source>
</evidence>
<comment type="caution">
    <text evidence="2">The sequence shown here is derived from an EMBL/GenBank/DDBJ whole genome shotgun (WGS) entry which is preliminary data.</text>
</comment>
<dbReference type="AlphaFoldDB" id="A0A4V6HR93"/>
<feature type="compositionally biased region" description="Basic and acidic residues" evidence="1">
    <location>
        <begin position="54"/>
        <end position="65"/>
    </location>
</feature>
<evidence type="ECO:0000313" key="2">
    <source>
        <dbReference type="EMBL" id="TLC98147.1"/>
    </source>
</evidence>
<keyword evidence="3" id="KW-1185">Reference proteome</keyword>
<dbReference type="STRING" id="180332.GCA_000797495_03406"/>
<gene>
    <name evidence="2" type="ORF">DSM106044_05053</name>
</gene>
<dbReference type="RefSeq" id="WP_138003975.1">
    <property type="nucleotide sequence ID" value="NZ_QGQD01000104.1"/>
</dbReference>
<evidence type="ECO:0000313" key="3">
    <source>
        <dbReference type="Proteomes" id="UP000306509"/>
    </source>
</evidence>
<feature type="region of interest" description="Disordered" evidence="1">
    <location>
        <begin position="38"/>
        <end position="65"/>
    </location>
</feature>
<proteinExistence type="predicted"/>
<name>A0A4V6HR93_9FIRM</name>
<protein>
    <submittedName>
        <fullName evidence="2">Uncharacterized protein</fullName>
    </submittedName>
</protein>
<dbReference type="EMBL" id="QGQD01000104">
    <property type="protein sequence ID" value="TLC98147.1"/>
    <property type="molecule type" value="Genomic_DNA"/>
</dbReference>
<organism evidence="2 3">
    <name type="scientific">Robinsoniella peoriensis</name>
    <dbReference type="NCBI Taxonomy" id="180332"/>
    <lineage>
        <taxon>Bacteria</taxon>
        <taxon>Bacillati</taxon>
        <taxon>Bacillota</taxon>
        <taxon>Clostridia</taxon>
        <taxon>Lachnospirales</taxon>
        <taxon>Lachnospiraceae</taxon>
        <taxon>Robinsoniella</taxon>
    </lineage>
</organism>
<reference evidence="2 3" key="1">
    <citation type="journal article" date="2019" name="Anaerobe">
        <title>Detection of Robinsoniella peoriensis in multiple bone samples of a trauma patient.</title>
        <authorList>
            <person name="Schrottner P."/>
            <person name="Hartwich K."/>
            <person name="Bunk B."/>
            <person name="Schober I."/>
            <person name="Helbig S."/>
            <person name="Rudolph W.W."/>
            <person name="Gunzer F."/>
        </authorList>
    </citation>
    <scope>NUCLEOTIDE SEQUENCE [LARGE SCALE GENOMIC DNA]</scope>
    <source>
        <strain evidence="2 3">DSM 106044</strain>
    </source>
</reference>
<sequence length="65" mass="7987">MEDFEKIIEQLLRQQDPARMTEDFKNELWKRLQEKMNQENSDMNELDQVAGGRVEQEEKRTPWEF</sequence>
<accession>A0A4V6HR93</accession>
<dbReference type="Proteomes" id="UP000306509">
    <property type="component" value="Unassembled WGS sequence"/>
</dbReference>